<evidence type="ECO:0000313" key="1">
    <source>
        <dbReference type="EMBL" id="MPC86176.1"/>
    </source>
</evidence>
<dbReference type="EMBL" id="VSRR010070699">
    <property type="protein sequence ID" value="MPC86176.1"/>
    <property type="molecule type" value="Genomic_DNA"/>
</dbReference>
<keyword evidence="2" id="KW-1185">Reference proteome</keyword>
<reference evidence="1 2" key="1">
    <citation type="submission" date="2019-05" db="EMBL/GenBank/DDBJ databases">
        <title>Another draft genome of Portunus trituberculatus and its Hox gene families provides insights of decapod evolution.</title>
        <authorList>
            <person name="Jeong J.-H."/>
            <person name="Song I."/>
            <person name="Kim S."/>
            <person name="Choi T."/>
            <person name="Kim D."/>
            <person name="Ryu S."/>
            <person name="Kim W."/>
        </authorList>
    </citation>
    <scope>NUCLEOTIDE SEQUENCE [LARGE SCALE GENOMIC DNA]</scope>
    <source>
        <tissue evidence="1">Muscle</tissue>
    </source>
</reference>
<gene>
    <name evidence="1" type="ORF">E2C01_080992</name>
</gene>
<accession>A0A5B7IWU2</accession>
<name>A0A5B7IWU2_PORTR</name>
<sequence length="214" mass="24107">MSATNTFTPTVTASPTNVTLPLTSVASPAIKLLQHDSFIQKFSGEDTDTYSPAQILQLSEDVLSNSQIHSGADKISFVRSHLVPGSLASDLMTAIAFDPKVLNYDYNQFKVNFLQIFGVPQPKDNFQWAFDAAQTMLHHFGNTDYRRAQARSAQLANQAVSSLKASWFQNDTLDEESFRLIMEFQYYIQLLNPEECHITSTLQYRKGESLLDFH</sequence>
<proteinExistence type="predicted"/>
<dbReference type="AlphaFoldDB" id="A0A5B7IWU2"/>
<organism evidence="1 2">
    <name type="scientific">Portunus trituberculatus</name>
    <name type="common">Swimming crab</name>
    <name type="synonym">Neptunus trituberculatus</name>
    <dbReference type="NCBI Taxonomy" id="210409"/>
    <lineage>
        <taxon>Eukaryota</taxon>
        <taxon>Metazoa</taxon>
        <taxon>Ecdysozoa</taxon>
        <taxon>Arthropoda</taxon>
        <taxon>Crustacea</taxon>
        <taxon>Multicrustacea</taxon>
        <taxon>Malacostraca</taxon>
        <taxon>Eumalacostraca</taxon>
        <taxon>Eucarida</taxon>
        <taxon>Decapoda</taxon>
        <taxon>Pleocyemata</taxon>
        <taxon>Brachyura</taxon>
        <taxon>Eubrachyura</taxon>
        <taxon>Portunoidea</taxon>
        <taxon>Portunidae</taxon>
        <taxon>Portuninae</taxon>
        <taxon>Portunus</taxon>
    </lineage>
</organism>
<evidence type="ECO:0000313" key="2">
    <source>
        <dbReference type="Proteomes" id="UP000324222"/>
    </source>
</evidence>
<comment type="caution">
    <text evidence="1">The sequence shown here is derived from an EMBL/GenBank/DDBJ whole genome shotgun (WGS) entry which is preliminary data.</text>
</comment>
<protein>
    <submittedName>
        <fullName evidence="1">Uncharacterized protein</fullName>
    </submittedName>
</protein>
<dbReference type="Proteomes" id="UP000324222">
    <property type="component" value="Unassembled WGS sequence"/>
</dbReference>